<proteinExistence type="predicted"/>
<dbReference type="PANTHER" id="PTHR45735">
    <property type="entry name" value="CLEAVAGE STIMULATION FACTOR SUBUNIT 2"/>
    <property type="match status" value="1"/>
</dbReference>
<sequence>MNRQAQNNPPARVVYLGSIPYDQTEEQILDLCSNVGPVVNLKMMFDPQTGRSRGYAFVEYKDLEASASAVRNLNGYQLGNRHLKCGYYSGGDSGMPGGPGVGAGSSAGMQSDENKNPAFLGLPAGVDVNINMTTPAMMISSEIARGSKQEQLDLLRDLQAMARNNAELFTSLLEECPQLTFVVAELLLTSGLSTVDDLTQLAVQNVASTANPEPNQDPKTLEHQKELLRQVLQLTDSEIAVLPEDEKMSLWDLKQKAMRGEFGMI</sequence>
<dbReference type="InterPro" id="IPR012677">
    <property type="entry name" value="Nucleotide-bd_a/b_plait_sf"/>
</dbReference>
<dbReference type="SMART" id="SM00360">
    <property type="entry name" value="RRM"/>
    <property type="match status" value="1"/>
</dbReference>
<dbReference type="Proteomes" id="UP000190274">
    <property type="component" value="Chromosome C"/>
</dbReference>
<dbReference type="GO" id="GO:0003729">
    <property type="term" value="F:mRNA binding"/>
    <property type="evidence" value="ECO:0007669"/>
    <property type="project" value="EnsemblFungi"/>
</dbReference>
<evidence type="ECO:0000256" key="2">
    <source>
        <dbReference type="ARBA" id="ARBA00023242"/>
    </source>
</evidence>
<dbReference type="Pfam" id="PF14327">
    <property type="entry name" value="CSTF2_hinge"/>
    <property type="match status" value="1"/>
</dbReference>
<dbReference type="CDD" id="cd12398">
    <property type="entry name" value="RRM_CSTF2_RNA15_like"/>
    <property type="match status" value="1"/>
</dbReference>
<comment type="subcellular location">
    <subcellularLocation>
        <location evidence="1">Nucleus</location>
    </subcellularLocation>
</comment>
<dbReference type="Pfam" id="PF14304">
    <property type="entry name" value="CSTF_C"/>
    <property type="match status" value="1"/>
</dbReference>
<keyword evidence="6" id="KW-1185">Reference proteome</keyword>
<dbReference type="PROSITE" id="PS50102">
    <property type="entry name" value="RRM"/>
    <property type="match status" value="1"/>
</dbReference>
<dbReference type="GO" id="GO:0005848">
    <property type="term" value="C:mRNA cleavage stimulating factor complex"/>
    <property type="evidence" value="ECO:0007669"/>
    <property type="project" value="EnsemblFungi"/>
</dbReference>
<dbReference type="Gene3D" id="3.30.70.330">
    <property type="match status" value="1"/>
</dbReference>
<evidence type="ECO:0000256" key="3">
    <source>
        <dbReference type="PROSITE-ProRule" id="PRU00176"/>
    </source>
</evidence>
<name>A0A1G4J0W0_9SACH</name>
<dbReference type="EMBL" id="LT598459">
    <property type="protein sequence ID" value="SCU83009.1"/>
    <property type="molecule type" value="Genomic_DNA"/>
</dbReference>
<dbReference type="SUPFAM" id="SSF54928">
    <property type="entry name" value="RNA-binding domain, RBD"/>
    <property type="match status" value="1"/>
</dbReference>
<evidence type="ECO:0000259" key="4">
    <source>
        <dbReference type="PROSITE" id="PS50102"/>
    </source>
</evidence>
<gene>
    <name evidence="5" type="ORF">LADA_0C09186G</name>
</gene>
<keyword evidence="3" id="KW-0694">RNA-binding</keyword>
<dbReference type="AlphaFoldDB" id="A0A1G4J0W0"/>
<dbReference type="Pfam" id="PF00076">
    <property type="entry name" value="RRM_1"/>
    <property type="match status" value="1"/>
</dbReference>
<dbReference type="OrthoDB" id="15688at2759"/>
<dbReference type="InterPro" id="IPR000504">
    <property type="entry name" value="RRM_dom"/>
</dbReference>
<dbReference type="PANTHER" id="PTHR45735:SF2">
    <property type="entry name" value="CLEAVAGE STIMULATION FACTOR SUBUNIT 2"/>
    <property type="match status" value="1"/>
</dbReference>
<evidence type="ECO:0000313" key="5">
    <source>
        <dbReference type="EMBL" id="SCU83009.1"/>
    </source>
</evidence>
<dbReference type="Gene3D" id="1.25.40.630">
    <property type="match status" value="1"/>
</dbReference>
<dbReference type="InterPro" id="IPR038192">
    <property type="entry name" value="CSTF_C_sf"/>
</dbReference>
<accession>A0A1G4J0W0</accession>
<dbReference type="STRING" id="1266660.A0A1G4J0W0"/>
<evidence type="ECO:0000313" key="6">
    <source>
        <dbReference type="Proteomes" id="UP000190274"/>
    </source>
</evidence>
<evidence type="ECO:0000256" key="1">
    <source>
        <dbReference type="ARBA" id="ARBA00004123"/>
    </source>
</evidence>
<dbReference type="Gene3D" id="1.10.20.70">
    <property type="entry name" value="Transcription termination and cleavage factor, C-terminal domain"/>
    <property type="match status" value="1"/>
</dbReference>
<dbReference type="InterPro" id="IPR035979">
    <property type="entry name" value="RBD_domain_sf"/>
</dbReference>
<feature type="domain" description="RRM" evidence="4">
    <location>
        <begin position="12"/>
        <end position="90"/>
    </location>
</feature>
<keyword evidence="2" id="KW-0539">Nucleus</keyword>
<dbReference type="GO" id="GO:0031124">
    <property type="term" value="P:mRNA 3'-end processing"/>
    <property type="evidence" value="ECO:0007669"/>
    <property type="project" value="EnsemblFungi"/>
</dbReference>
<dbReference type="InterPro" id="IPR026896">
    <property type="entry name" value="CSTF_C"/>
</dbReference>
<dbReference type="InterPro" id="IPR025742">
    <property type="entry name" value="CSTF2_hinge"/>
</dbReference>
<reference evidence="6" key="1">
    <citation type="submission" date="2016-03" db="EMBL/GenBank/DDBJ databases">
        <authorList>
            <person name="Devillers H."/>
        </authorList>
    </citation>
    <scope>NUCLEOTIDE SEQUENCE [LARGE SCALE GENOMIC DNA]</scope>
</reference>
<protein>
    <submittedName>
        <fullName evidence="5">LADA_0C09186g1_1</fullName>
    </submittedName>
</protein>
<dbReference type="GO" id="GO:0005847">
    <property type="term" value="C:mRNA cleavage and polyadenylation specificity factor complex"/>
    <property type="evidence" value="ECO:0007669"/>
    <property type="project" value="TreeGrafter"/>
</dbReference>
<organism evidence="5 6">
    <name type="scientific">Lachancea dasiensis</name>
    <dbReference type="NCBI Taxonomy" id="1072105"/>
    <lineage>
        <taxon>Eukaryota</taxon>
        <taxon>Fungi</taxon>
        <taxon>Dikarya</taxon>
        <taxon>Ascomycota</taxon>
        <taxon>Saccharomycotina</taxon>
        <taxon>Saccharomycetes</taxon>
        <taxon>Saccharomycetales</taxon>
        <taxon>Saccharomycetaceae</taxon>
        <taxon>Lachancea</taxon>
    </lineage>
</organism>